<evidence type="ECO:0000259" key="1">
    <source>
        <dbReference type="Pfam" id="PF12937"/>
    </source>
</evidence>
<sequence length="225" mass="25855">MAYEERKKAWILDDDRESDPMVVLGVDLMLKVFANLDARSLALSLLVSRSWFSLASSDLLWSPLCQQLWVGKAHIPRRCKLPGLSKLATYSQAVIDSKRVHITREDLWDHAWNFHFTEAAPTYWKNLDPYWQGEGPLMRRYFHPDGAVTSNPEDEVWGGHECSYTVVTSVMLSDGKIKDNYVRVNRWPRLTVSRRQDWGWDMSNVIFAYSSIPDAQKDGGTGPSF</sequence>
<dbReference type="AlphaFoldDB" id="A0AAW1GJ30"/>
<protein>
    <recommendedName>
        <fullName evidence="1">F-box domain-containing protein</fullName>
    </recommendedName>
</protein>
<dbReference type="InterPro" id="IPR001810">
    <property type="entry name" value="F-box_dom"/>
</dbReference>
<dbReference type="Proteomes" id="UP001443914">
    <property type="component" value="Unassembled WGS sequence"/>
</dbReference>
<dbReference type="EMBL" id="JBDFQZ010000014">
    <property type="protein sequence ID" value="KAK9664755.1"/>
    <property type="molecule type" value="Genomic_DNA"/>
</dbReference>
<dbReference type="PANTHER" id="PTHR48218">
    <property type="entry name" value="F-BOX DOMAIN CONTAINING PROTEIN"/>
    <property type="match status" value="1"/>
</dbReference>
<dbReference type="Pfam" id="PF12937">
    <property type="entry name" value="F-box-like"/>
    <property type="match status" value="1"/>
</dbReference>
<keyword evidence="3" id="KW-1185">Reference proteome</keyword>
<proteinExistence type="predicted"/>
<comment type="caution">
    <text evidence="2">The sequence shown here is derived from an EMBL/GenBank/DDBJ whole genome shotgun (WGS) entry which is preliminary data.</text>
</comment>
<organism evidence="2 3">
    <name type="scientific">Saponaria officinalis</name>
    <name type="common">Common soapwort</name>
    <name type="synonym">Lychnis saponaria</name>
    <dbReference type="NCBI Taxonomy" id="3572"/>
    <lineage>
        <taxon>Eukaryota</taxon>
        <taxon>Viridiplantae</taxon>
        <taxon>Streptophyta</taxon>
        <taxon>Embryophyta</taxon>
        <taxon>Tracheophyta</taxon>
        <taxon>Spermatophyta</taxon>
        <taxon>Magnoliopsida</taxon>
        <taxon>eudicotyledons</taxon>
        <taxon>Gunneridae</taxon>
        <taxon>Pentapetalae</taxon>
        <taxon>Caryophyllales</taxon>
        <taxon>Caryophyllaceae</taxon>
        <taxon>Caryophylleae</taxon>
        <taxon>Saponaria</taxon>
    </lineage>
</organism>
<dbReference type="SUPFAM" id="SSF81383">
    <property type="entry name" value="F-box domain"/>
    <property type="match status" value="1"/>
</dbReference>
<dbReference type="InterPro" id="IPR036047">
    <property type="entry name" value="F-box-like_dom_sf"/>
</dbReference>
<dbReference type="Gene3D" id="1.20.1280.50">
    <property type="match status" value="1"/>
</dbReference>
<gene>
    <name evidence="2" type="ORF">RND81_14G065500</name>
</gene>
<dbReference type="PANTHER" id="PTHR48218:SF3">
    <property type="entry name" value="OS07G0170800 PROTEIN"/>
    <property type="match status" value="1"/>
</dbReference>
<evidence type="ECO:0000313" key="3">
    <source>
        <dbReference type="Proteomes" id="UP001443914"/>
    </source>
</evidence>
<name>A0AAW1GJ30_SAPOF</name>
<feature type="domain" description="F-box" evidence="1">
    <location>
        <begin position="27"/>
        <end position="66"/>
    </location>
</feature>
<evidence type="ECO:0000313" key="2">
    <source>
        <dbReference type="EMBL" id="KAK9664755.1"/>
    </source>
</evidence>
<reference evidence="2" key="1">
    <citation type="submission" date="2024-03" db="EMBL/GenBank/DDBJ databases">
        <title>WGS assembly of Saponaria officinalis var. Norfolk2.</title>
        <authorList>
            <person name="Jenkins J."/>
            <person name="Shu S."/>
            <person name="Grimwood J."/>
            <person name="Barry K."/>
            <person name="Goodstein D."/>
            <person name="Schmutz J."/>
            <person name="Leebens-Mack J."/>
            <person name="Osbourn A."/>
        </authorList>
    </citation>
    <scope>NUCLEOTIDE SEQUENCE [LARGE SCALE GENOMIC DNA]</scope>
    <source>
        <strain evidence="2">JIC</strain>
    </source>
</reference>
<accession>A0AAW1GJ30</accession>